<dbReference type="Pfam" id="PF00205">
    <property type="entry name" value="TPP_enzyme_M"/>
    <property type="match status" value="1"/>
</dbReference>
<accession>A0A4Q9DXZ7</accession>
<evidence type="ECO:0000259" key="5">
    <source>
        <dbReference type="Pfam" id="PF02775"/>
    </source>
</evidence>
<evidence type="ECO:0000256" key="3">
    <source>
        <dbReference type="RuleBase" id="RU362132"/>
    </source>
</evidence>
<evidence type="ECO:0000259" key="6">
    <source>
        <dbReference type="Pfam" id="PF02776"/>
    </source>
</evidence>
<dbReference type="GO" id="GO:0030976">
    <property type="term" value="F:thiamine pyrophosphate binding"/>
    <property type="evidence" value="ECO:0007669"/>
    <property type="project" value="InterPro"/>
</dbReference>
<dbReference type="AlphaFoldDB" id="A0A4Q9DXZ7"/>
<evidence type="ECO:0000256" key="1">
    <source>
        <dbReference type="ARBA" id="ARBA00007812"/>
    </source>
</evidence>
<evidence type="ECO:0000313" key="8">
    <source>
        <dbReference type="Proteomes" id="UP000293142"/>
    </source>
</evidence>
<dbReference type="EMBL" id="SIRE01000003">
    <property type="protein sequence ID" value="TBL81276.1"/>
    <property type="molecule type" value="Genomic_DNA"/>
</dbReference>
<dbReference type="Pfam" id="PF02775">
    <property type="entry name" value="TPP_enzyme_C"/>
    <property type="match status" value="1"/>
</dbReference>
<dbReference type="InterPro" id="IPR029035">
    <property type="entry name" value="DHS-like_NAD/FAD-binding_dom"/>
</dbReference>
<organism evidence="7 8">
    <name type="scientific">Paenibacillus thalictri</name>
    <dbReference type="NCBI Taxonomy" id="2527873"/>
    <lineage>
        <taxon>Bacteria</taxon>
        <taxon>Bacillati</taxon>
        <taxon>Bacillota</taxon>
        <taxon>Bacilli</taxon>
        <taxon>Bacillales</taxon>
        <taxon>Paenibacillaceae</taxon>
        <taxon>Paenibacillus</taxon>
    </lineage>
</organism>
<proteinExistence type="inferred from homology"/>
<dbReference type="PROSITE" id="PS00187">
    <property type="entry name" value="TPP_ENZYMES"/>
    <property type="match status" value="1"/>
</dbReference>
<sequence length="557" mass="59159">MSVTTISPPQPVNAGKPQTSSHLNVAQFIIEQLRVWGVKTIYGVIGDATLFLLDELAKQNHIRYVPCRHEGAAALMASSEAKLTGRVAVCLATSGPGAANLLNGLADAYMDKAPVLVITGQVETGKIGTHAKQYVNQQLLLGTVCASSELLVSPDALPELLQTSLTMSLVQGTVTHISIPKNMYHAPVKGTVAPYGAHLSQRLLSPPEVVAQAASLLAGAERPVMMIGGGAAQAAEPIKQLAESLGAAVVTSYPARPLFPNDHELYAGGLGQGGSEASSTLLAESDLIAILGATWWPDEYTPARARIVQFDMSPAHIGVGHGLELGVVGDLTDIVPQLLHKAGLDKKDRSGWRARIAEVCGDWKKRIEREAGQMSSPLAPQHIVSCLSRLIAEDAIVCVDTGDHTLWFNRIFQAKRQQVLLSGRWRTLGFALPAAIAAQLEYPQRQVIAIAGDGGAVQTIMEFQTAVETGAPIVMLIFNNGSYAMEKNRMQLAGLQPLGSSIRNPDFAKLAEACGGVGMKATTPQELEQALTHVLSLRKPAIVEIATADTLVPHTKI</sequence>
<reference evidence="7 8" key="1">
    <citation type="submission" date="2019-02" db="EMBL/GenBank/DDBJ databases">
        <title>Paenibacillus sp. nov., isolated from surface-sterilized tissue of Thalictrum simplex L.</title>
        <authorList>
            <person name="Tuo L."/>
        </authorList>
    </citation>
    <scope>NUCLEOTIDE SEQUENCE [LARGE SCALE GENOMIC DNA]</scope>
    <source>
        <strain evidence="7 8">N2SHLJ1</strain>
    </source>
</reference>
<dbReference type="GO" id="GO:0000287">
    <property type="term" value="F:magnesium ion binding"/>
    <property type="evidence" value="ECO:0007669"/>
    <property type="project" value="InterPro"/>
</dbReference>
<feature type="domain" description="Thiamine pyrophosphate enzyme TPP-binding" evidence="5">
    <location>
        <begin position="400"/>
        <end position="545"/>
    </location>
</feature>
<comment type="similarity">
    <text evidence="1 3">Belongs to the TPP enzyme family.</text>
</comment>
<dbReference type="InterPro" id="IPR029061">
    <property type="entry name" value="THDP-binding"/>
</dbReference>
<evidence type="ECO:0000313" key="7">
    <source>
        <dbReference type="EMBL" id="TBL81276.1"/>
    </source>
</evidence>
<feature type="domain" description="Thiamine pyrophosphate enzyme central" evidence="4">
    <location>
        <begin position="210"/>
        <end position="338"/>
    </location>
</feature>
<dbReference type="InterPro" id="IPR012001">
    <property type="entry name" value="Thiamin_PyroP_enz_TPP-bd_dom"/>
</dbReference>
<name>A0A4Q9DXZ7_9BACL</name>
<dbReference type="InterPro" id="IPR012000">
    <property type="entry name" value="Thiamin_PyroP_enz_cen_dom"/>
</dbReference>
<dbReference type="SUPFAM" id="SSF52467">
    <property type="entry name" value="DHS-like NAD/FAD-binding domain"/>
    <property type="match status" value="1"/>
</dbReference>
<dbReference type="OrthoDB" id="4494979at2"/>
<dbReference type="InterPro" id="IPR011766">
    <property type="entry name" value="TPP_enzyme_TPP-bd"/>
</dbReference>
<dbReference type="RefSeq" id="WP_131011988.1">
    <property type="nucleotide sequence ID" value="NZ_SIRE01000003.1"/>
</dbReference>
<dbReference type="Gene3D" id="3.40.50.1220">
    <property type="entry name" value="TPP-binding domain"/>
    <property type="match status" value="1"/>
</dbReference>
<evidence type="ECO:0000256" key="2">
    <source>
        <dbReference type="ARBA" id="ARBA00023052"/>
    </source>
</evidence>
<dbReference type="Gene3D" id="3.40.50.970">
    <property type="match status" value="2"/>
</dbReference>
<dbReference type="SUPFAM" id="SSF52518">
    <property type="entry name" value="Thiamin diphosphate-binding fold (THDP-binding)"/>
    <property type="match status" value="2"/>
</dbReference>
<feature type="domain" description="Thiamine pyrophosphate enzyme N-terminal TPP-binding" evidence="6">
    <location>
        <begin position="24"/>
        <end position="138"/>
    </location>
</feature>
<evidence type="ECO:0000259" key="4">
    <source>
        <dbReference type="Pfam" id="PF00205"/>
    </source>
</evidence>
<dbReference type="InterPro" id="IPR000399">
    <property type="entry name" value="TPP-bd_CS"/>
</dbReference>
<dbReference type="Pfam" id="PF02776">
    <property type="entry name" value="TPP_enzyme_N"/>
    <property type="match status" value="1"/>
</dbReference>
<dbReference type="Proteomes" id="UP000293142">
    <property type="component" value="Unassembled WGS sequence"/>
</dbReference>
<keyword evidence="2 3" id="KW-0786">Thiamine pyrophosphate</keyword>
<dbReference type="PANTHER" id="PTHR42981">
    <property type="entry name" value="PYRUVATE DEHYDROGENASE [UBIQUINONE]"/>
    <property type="match status" value="1"/>
</dbReference>
<dbReference type="InterPro" id="IPR047211">
    <property type="entry name" value="POXB-like"/>
</dbReference>
<protein>
    <submittedName>
        <fullName evidence="7">Thiamine pyrophosphate-binding protein</fullName>
    </submittedName>
</protein>
<gene>
    <name evidence="7" type="ORF">EYB31_04090</name>
</gene>
<comment type="caution">
    <text evidence="7">The sequence shown here is derived from an EMBL/GenBank/DDBJ whole genome shotgun (WGS) entry which is preliminary data.</text>
</comment>
<dbReference type="PANTHER" id="PTHR42981:SF2">
    <property type="entry name" value="PYRUVATE DEHYDROGENASE [UBIQUINONE]"/>
    <property type="match status" value="1"/>
</dbReference>
<dbReference type="GO" id="GO:0003824">
    <property type="term" value="F:catalytic activity"/>
    <property type="evidence" value="ECO:0007669"/>
    <property type="project" value="InterPro"/>
</dbReference>
<keyword evidence="8" id="KW-1185">Reference proteome</keyword>